<evidence type="ECO:0008006" key="13">
    <source>
        <dbReference type="Google" id="ProtNLM"/>
    </source>
</evidence>
<evidence type="ECO:0000256" key="6">
    <source>
        <dbReference type="ARBA" id="ARBA00023054"/>
    </source>
</evidence>
<dbReference type="InterPro" id="IPR042197">
    <property type="entry name" value="Apaf_helical"/>
</dbReference>
<dbReference type="Proteomes" id="UP000636709">
    <property type="component" value="Unassembled WGS sequence"/>
</dbReference>
<keyword evidence="6 7" id="KW-0175">Coiled coil</keyword>
<dbReference type="Gene3D" id="1.10.10.10">
    <property type="entry name" value="Winged helix-like DNA-binding domain superfamily/Winged helix DNA-binding domain"/>
    <property type="match status" value="1"/>
</dbReference>
<dbReference type="AlphaFoldDB" id="A0A835B0B0"/>
<evidence type="ECO:0000313" key="11">
    <source>
        <dbReference type="EMBL" id="KAF8673411.1"/>
    </source>
</evidence>
<evidence type="ECO:0000256" key="5">
    <source>
        <dbReference type="ARBA" id="ARBA00022821"/>
    </source>
</evidence>
<dbReference type="OrthoDB" id="646178at2759"/>
<comment type="caution">
    <text evidence="11">The sequence shown here is derived from an EMBL/GenBank/DDBJ whole genome shotgun (WGS) entry which is preliminary data.</text>
</comment>
<evidence type="ECO:0000259" key="10">
    <source>
        <dbReference type="Pfam" id="PF23598"/>
    </source>
</evidence>
<keyword evidence="4" id="KW-0547">Nucleotide-binding</keyword>
<dbReference type="FunFam" id="1.10.10.10:FF:000322">
    <property type="entry name" value="Probable disease resistance protein At1g63360"/>
    <property type="match status" value="1"/>
</dbReference>
<protein>
    <recommendedName>
        <fullName evidence="13">NB-ARC domain-containing protein</fullName>
    </recommendedName>
</protein>
<comment type="similarity">
    <text evidence="1">Belongs to the disease resistance NB-LRR family.</text>
</comment>
<reference evidence="11" key="1">
    <citation type="submission" date="2020-07" db="EMBL/GenBank/DDBJ databases">
        <title>Genome sequence and genetic diversity analysis of an under-domesticated orphan crop, white fonio (Digitaria exilis).</title>
        <authorList>
            <person name="Bennetzen J.L."/>
            <person name="Chen S."/>
            <person name="Ma X."/>
            <person name="Wang X."/>
            <person name="Yssel A.E.J."/>
            <person name="Chaluvadi S.R."/>
            <person name="Johnson M."/>
            <person name="Gangashetty P."/>
            <person name="Hamidou F."/>
            <person name="Sanogo M.D."/>
            <person name="Zwaenepoel A."/>
            <person name="Wallace J."/>
            <person name="Van De Peer Y."/>
            <person name="Van Deynze A."/>
        </authorList>
    </citation>
    <scope>NUCLEOTIDE SEQUENCE</scope>
    <source>
        <tissue evidence="11">Leaves</tissue>
    </source>
</reference>
<dbReference type="EMBL" id="JACEFO010002208">
    <property type="protein sequence ID" value="KAF8673411.1"/>
    <property type="molecule type" value="Genomic_DNA"/>
</dbReference>
<dbReference type="SUPFAM" id="SSF52047">
    <property type="entry name" value="RNI-like"/>
    <property type="match status" value="1"/>
</dbReference>
<evidence type="ECO:0000256" key="7">
    <source>
        <dbReference type="SAM" id="Coils"/>
    </source>
</evidence>
<dbReference type="Pfam" id="PF23598">
    <property type="entry name" value="LRR_14"/>
    <property type="match status" value="1"/>
</dbReference>
<gene>
    <name evidence="11" type="ORF">HU200_048975</name>
</gene>
<dbReference type="PANTHER" id="PTHR23155:SF1116">
    <property type="entry name" value="OS12G0273300 PROTEIN"/>
    <property type="match status" value="1"/>
</dbReference>
<dbReference type="GO" id="GO:0009626">
    <property type="term" value="P:plant-type hypersensitive response"/>
    <property type="evidence" value="ECO:0007669"/>
    <property type="project" value="UniProtKB-ARBA"/>
</dbReference>
<dbReference type="InterPro" id="IPR041118">
    <property type="entry name" value="Rx_N"/>
</dbReference>
<accession>A0A835B0B0</accession>
<proteinExistence type="inferred from homology"/>
<dbReference type="Gene3D" id="1.10.8.430">
    <property type="entry name" value="Helical domain of apoptotic protease-activating factors"/>
    <property type="match status" value="1"/>
</dbReference>
<dbReference type="GO" id="GO:0043531">
    <property type="term" value="F:ADP binding"/>
    <property type="evidence" value="ECO:0007669"/>
    <property type="project" value="InterPro"/>
</dbReference>
<evidence type="ECO:0000259" key="9">
    <source>
        <dbReference type="Pfam" id="PF23559"/>
    </source>
</evidence>
<keyword evidence="12" id="KW-1185">Reference proteome</keyword>
<dbReference type="PANTHER" id="PTHR23155">
    <property type="entry name" value="DISEASE RESISTANCE PROTEIN RP"/>
    <property type="match status" value="1"/>
</dbReference>
<dbReference type="InterPro" id="IPR058922">
    <property type="entry name" value="WHD_DRP"/>
</dbReference>
<keyword evidence="3" id="KW-0677">Repeat</keyword>
<feature type="domain" description="Disease resistance R13L4/SHOC-2-like LRR" evidence="10">
    <location>
        <begin position="341"/>
        <end position="604"/>
    </location>
</feature>
<keyword evidence="2" id="KW-0433">Leucine-rich repeat</keyword>
<organism evidence="11 12">
    <name type="scientific">Digitaria exilis</name>
    <dbReference type="NCBI Taxonomy" id="1010633"/>
    <lineage>
        <taxon>Eukaryota</taxon>
        <taxon>Viridiplantae</taxon>
        <taxon>Streptophyta</taxon>
        <taxon>Embryophyta</taxon>
        <taxon>Tracheophyta</taxon>
        <taxon>Spermatophyta</taxon>
        <taxon>Magnoliopsida</taxon>
        <taxon>Liliopsida</taxon>
        <taxon>Poales</taxon>
        <taxon>Poaceae</taxon>
        <taxon>PACMAD clade</taxon>
        <taxon>Panicoideae</taxon>
        <taxon>Panicodae</taxon>
        <taxon>Paniceae</taxon>
        <taxon>Anthephorinae</taxon>
        <taxon>Digitaria</taxon>
    </lineage>
</organism>
<feature type="coiled-coil region" evidence="7">
    <location>
        <begin position="26"/>
        <end position="53"/>
    </location>
</feature>
<evidence type="ECO:0000256" key="4">
    <source>
        <dbReference type="ARBA" id="ARBA00022741"/>
    </source>
</evidence>
<evidence type="ECO:0000313" key="12">
    <source>
        <dbReference type="Proteomes" id="UP000636709"/>
    </source>
</evidence>
<dbReference type="InterPro" id="IPR036388">
    <property type="entry name" value="WH-like_DNA-bd_sf"/>
</dbReference>
<dbReference type="Pfam" id="PF23559">
    <property type="entry name" value="WHD_DRP"/>
    <property type="match status" value="1"/>
</dbReference>
<feature type="domain" description="Disease resistance protein winged helix" evidence="9">
    <location>
        <begin position="167"/>
        <end position="239"/>
    </location>
</feature>
<dbReference type="Pfam" id="PF18052">
    <property type="entry name" value="Rx_N"/>
    <property type="match status" value="1"/>
</dbReference>
<dbReference type="Gene3D" id="3.80.10.10">
    <property type="entry name" value="Ribonuclease Inhibitor"/>
    <property type="match status" value="1"/>
</dbReference>
<dbReference type="GO" id="GO:0002758">
    <property type="term" value="P:innate immune response-activating signaling pathway"/>
    <property type="evidence" value="ECO:0007669"/>
    <property type="project" value="UniProtKB-ARBA"/>
</dbReference>
<dbReference type="SUPFAM" id="SSF52540">
    <property type="entry name" value="P-loop containing nucleoside triphosphate hydrolases"/>
    <property type="match status" value="1"/>
</dbReference>
<dbReference type="GO" id="GO:0042742">
    <property type="term" value="P:defense response to bacterium"/>
    <property type="evidence" value="ECO:0007669"/>
    <property type="project" value="UniProtKB-ARBA"/>
</dbReference>
<dbReference type="InterPro" id="IPR027417">
    <property type="entry name" value="P-loop_NTPase"/>
</dbReference>
<dbReference type="Gene3D" id="1.20.5.4130">
    <property type="match status" value="1"/>
</dbReference>
<dbReference type="InterPro" id="IPR044974">
    <property type="entry name" value="Disease_R_plants"/>
</dbReference>
<name>A0A835B0B0_9POAL</name>
<sequence length="609" mass="69483">MEIITGALPSVITKLTDLATGEYNLQKGLKNDIKFLQEELMAMKGALEDVSKMKPLSLKNSQKLLYGRIFGNGYKDNNEDTDKQEDDLAEVSNQILMKCAGVPLAISTIASLLASKGRNKMDWYEVYNSIGTGLHKNFDVGNMRKILLLSYYDLSSHLKTCLLYLSVFPEDFKIERDRLIWMWVAEGFIQCTREGESLLELGESYFNELINRSMIQLVNHEYHRASEYCCVHDMVLKLIRILSNKENFVTILHDHKDHTSPTSTVRRLSLQNCMVGHAWIRDKTSKKKIRSVIVFLPDNDPKLNLGTFGVLRVLDLECCRLSNVHCLENVGKLIHLSSGGVPEGIRNLTSLEVLSVGWICDDTTIIELGHLTELRMLKIILDTDFITEQLDHPMGLKPLEESLVCLHKLKKIQSVDISGMARLRKHTIGRLDAWHAPPHLRRIQLSNKFGFSVRPDWMNPSYLPHLTYLCVTVLQLQQNDLDIIGRLPALHDLDLSVHSGLSIAINDSLFPNLVRCKLLNFMPPVVFRQGAMLRLIDLEFTFNVRQTRGIAGSIDNLEFGLENLRVLQNILVRFTGKSDTKKDREEAMDVPRHAVEIHPNRPKLRTENW</sequence>
<evidence type="ECO:0000256" key="3">
    <source>
        <dbReference type="ARBA" id="ARBA00022737"/>
    </source>
</evidence>
<keyword evidence="5" id="KW-0611">Plant defense</keyword>
<dbReference type="InterPro" id="IPR032675">
    <property type="entry name" value="LRR_dom_sf"/>
</dbReference>
<feature type="domain" description="Disease resistance N-terminal" evidence="8">
    <location>
        <begin position="8"/>
        <end position="54"/>
    </location>
</feature>
<dbReference type="InterPro" id="IPR055414">
    <property type="entry name" value="LRR_R13L4/SHOC2-like"/>
</dbReference>
<evidence type="ECO:0000259" key="8">
    <source>
        <dbReference type="Pfam" id="PF18052"/>
    </source>
</evidence>
<evidence type="ECO:0000256" key="2">
    <source>
        <dbReference type="ARBA" id="ARBA00022614"/>
    </source>
</evidence>
<evidence type="ECO:0000256" key="1">
    <source>
        <dbReference type="ARBA" id="ARBA00008894"/>
    </source>
</evidence>